<proteinExistence type="predicted"/>
<dbReference type="Gene3D" id="3.30.710.10">
    <property type="entry name" value="Potassium Channel Kv1.1, Chain A"/>
    <property type="match status" value="1"/>
</dbReference>
<reference evidence="2 3" key="1">
    <citation type="journal article" date="2014" name="PLoS Genet.">
        <title>Analysis of the Phlebiopsis gigantea genome, transcriptome and secretome provides insight into its pioneer colonization strategies of wood.</title>
        <authorList>
            <person name="Hori C."/>
            <person name="Ishida T."/>
            <person name="Igarashi K."/>
            <person name="Samejima M."/>
            <person name="Suzuki H."/>
            <person name="Master E."/>
            <person name="Ferreira P."/>
            <person name="Ruiz-Duenas F.J."/>
            <person name="Held B."/>
            <person name="Canessa P."/>
            <person name="Larrondo L.F."/>
            <person name="Schmoll M."/>
            <person name="Druzhinina I.S."/>
            <person name="Kubicek C.P."/>
            <person name="Gaskell J.A."/>
            <person name="Kersten P."/>
            <person name="St John F."/>
            <person name="Glasner J."/>
            <person name="Sabat G."/>
            <person name="Splinter BonDurant S."/>
            <person name="Syed K."/>
            <person name="Yadav J."/>
            <person name="Mgbeahuruike A.C."/>
            <person name="Kovalchuk A."/>
            <person name="Asiegbu F.O."/>
            <person name="Lackner G."/>
            <person name="Hoffmeister D."/>
            <person name="Rencoret J."/>
            <person name="Gutierrez A."/>
            <person name="Sun H."/>
            <person name="Lindquist E."/>
            <person name="Barry K."/>
            <person name="Riley R."/>
            <person name="Grigoriev I.V."/>
            <person name="Henrissat B."/>
            <person name="Kues U."/>
            <person name="Berka R.M."/>
            <person name="Martinez A.T."/>
            <person name="Covert S.F."/>
            <person name="Blanchette R.A."/>
            <person name="Cullen D."/>
        </authorList>
    </citation>
    <scope>NUCLEOTIDE SEQUENCE [LARGE SCALE GENOMIC DNA]</scope>
    <source>
        <strain evidence="2 3">11061_1 CR5-6</strain>
    </source>
</reference>
<name>A0A0C3PPJ1_PHLG1</name>
<dbReference type="AlphaFoldDB" id="A0A0C3PPJ1"/>
<dbReference type="EMBL" id="KN840473">
    <property type="protein sequence ID" value="KIP08893.1"/>
    <property type="molecule type" value="Genomic_DNA"/>
</dbReference>
<dbReference type="SMART" id="SM00225">
    <property type="entry name" value="BTB"/>
    <property type="match status" value="1"/>
</dbReference>
<dbReference type="PROSITE" id="PS50097">
    <property type="entry name" value="BTB"/>
    <property type="match status" value="1"/>
</dbReference>
<dbReference type="InterPro" id="IPR000210">
    <property type="entry name" value="BTB/POZ_dom"/>
</dbReference>
<dbReference type="Pfam" id="PF00651">
    <property type="entry name" value="BTB"/>
    <property type="match status" value="1"/>
</dbReference>
<dbReference type="OrthoDB" id="3893071at2759"/>
<protein>
    <recommendedName>
        <fullName evidence="1">BTB domain-containing protein</fullName>
    </recommendedName>
</protein>
<dbReference type="CDD" id="cd18186">
    <property type="entry name" value="BTB_POZ_ZBTB_KLHL-like"/>
    <property type="match status" value="1"/>
</dbReference>
<keyword evidence="3" id="KW-1185">Reference proteome</keyword>
<accession>A0A0C3PPJ1</accession>
<evidence type="ECO:0000259" key="1">
    <source>
        <dbReference type="PROSITE" id="PS50097"/>
    </source>
</evidence>
<dbReference type="STRING" id="745531.A0A0C3PPJ1"/>
<organism evidence="2 3">
    <name type="scientific">Phlebiopsis gigantea (strain 11061_1 CR5-6)</name>
    <name type="common">White-rot fungus</name>
    <name type="synonym">Peniophora gigantea</name>
    <dbReference type="NCBI Taxonomy" id="745531"/>
    <lineage>
        <taxon>Eukaryota</taxon>
        <taxon>Fungi</taxon>
        <taxon>Dikarya</taxon>
        <taxon>Basidiomycota</taxon>
        <taxon>Agaricomycotina</taxon>
        <taxon>Agaricomycetes</taxon>
        <taxon>Polyporales</taxon>
        <taxon>Phanerochaetaceae</taxon>
        <taxon>Phlebiopsis</taxon>
    </lineage>
</organism>
<dbReference type="InterPro" id="IPR011333">
    <property type="entry name" value="SKP1/BTB/POZ_sf"/>
</dbReference>
<evidence type="ECO:0000313" key="3">
    <source>
        <dbReference type="Proteomes" id="UP000053257"/>
    </source>
</evidence>
<dbReference type="Proteomes" id="UP000053257">
    <property type="component" value="Unassembled WGS sequence"/>
</dbReference>
<dbReference type="SUPFAM" id="SSF54695">
    <property type="entry name" value="POZ domain"/>
    <property type="match status" value="1"/>
</dbReference>
<sequence length="314" mass="35411">MDISLDIDAQKCEDLWFEDGTIVLQAENTLFRVYSGILARHSPFFKNLFTLPQPSDAEKYEGISLVQLAGDSAQDVHDFLLALHDVDYPQSLLDDAFFLGALLQLSAKYEVSSLRNRVVRILDPLFPTTLLGYDNLMDKKRQPTALSIPFSSTSQLVVLASTLSKAAPSLLPFLLLRLLRVAAAQEDFAFVIDGVEGRGEKRIFLEPDVQRALINGRFALAKLAKVTVLPRIFEPSNCYEECNRERIKYIAKHAKADGHLDPLARRTFKNFCPECRRALEEDAEVGRKKVWEQLPLVFGLPSWEDLTRLTVDGL</sequence>
<gene>
    <name evidence="2" type="ORF">PHLGIDRAFT_126735</name>
</gene>
<evidence type="ECO:0000313" key="2">
    <source>
        <dbReference type="EMBL" id="KIP08893.1"/>
    </source>
</evidence>
<feature type="domain" description="BTB" evidence="1">
    <location>
        <begin position="18"/>
        <end position="85"/>
    </location>
</feature>
<dbReference type="HOGENOM" id="CLU_033082_3_2_1"/>